<sequence>MGCGSSSSTKTEDGKKPGDKKGGVEKLDIKETKIEDVDKIFEDAAAPFNKAVEVKEAFDKALESFKVLTGHTAEDTIKVVMLDLKVKFPQLTLEIEEGPRFVLTTGSGEGAELADLALKVVDVFNAISDLVTKIIDLMKQSVESAQALIEKAPEITDMVKNANLSPFELPRALKNTVHNISEFKKVPQIGAVFKKTIEDVVEDVKETKKALQGQAA</sequence>
<gene>
    <name evidence="3" type="primary">LOC100371105</name>
</gene>
<dbReference type="Proteomes" id="UP000694865">
    <property type="component" value="Unplaced"/>
</dbReference>
<dbReference type="GeneID" id="100371105"/>
<evidence type="ECO:0000313" key="3">
    <source>
        <dbReference type="RefSeq" id="XP_002734321.1"/>
    </source>
</evidence>
<accession>A0ABM0GP96</accession>
<feature type="compositionally biased region" description="Basic and acidic residues" evidence="1">
    <location>
        <begin position="10"/>
        <end position="25"/>
    </location>
</feature>
<name>A0ABM0GP96_SACKO</name>
<reference evidence="3" key="1">
    <citation type="submission" date="2025-08" db="UniProtKB">
        <authorList>
            <consortium name="RefSeq"/>
        </authorList>
    </citation>
    <scope>IDENTIFICATION</scope>
    <source>
        <tissue evidence="3">Testes</tissue>
    </source>
</reference>
<evidence type="ECO:0000256" key="1">
    <source>
        <dbReference type="SAM" id="MobiDB-lite"/>
    </source>
</evidence>
<dbReference type="RefSeq" id="XP_002734321.1">
    <property type="nucleotide sequence ID" value="XM_002734275.2"/>
</dbReference>
<organism evidence="2 3">
    <name type="scientific">Saccoglossus kowalevskii</name>
    <name type="common">Acorn worm</name>
    <dbReference type="NCBI Taxonomy" id="10224"/>
    <lineage>
        <taxon>Eukaryota</taxon>
        <taxon>Metazoa</taxon>
        <taxon>Hemichordata</taxon>
        <taxon>Enteropneusta</taxon>
        <taxon>Harrimaniidae</taxon>
        <taxon>Saccoglossus</taxon>
    </lineage>
</organism>
<keyword evidence="2" id="KW-1185">Reference proteome</keyword>
<protein>
    <submittedName>
        <fullName evidence="3">Uncharacterized protein LOC100371105</fullName>
    </submittedName>
</protein>
<feature type="region of interest" description="Disordered" evidence="1">
    <location>
        <begin position="1"/>
        <end position="25"/>
    </location>
</feature>
<evidence type="ECO:0000313" key="2">
    <source>
        <dbReference type="Proteomes" id="UP000694865"/>
    </source>
</evidence>
<proteinExistence type="predicted"/>